<evidence type="ECO:0000256" key="4">
    <source>
        <dbReference type="PIRSR" id="PIRSR601019-1"/>
    </source>
</evidence>
<dbReference type="PANTHER" id="PTHR10218:SF321">
    <property type="entry name" value="EXTRA-LARGE GUANINE NUCLEOTIDE-BINDING PROTEIN 2"/>
    <property type="match status" value="1"/>
</dbReference>
<evidence type="ECO:0000256" key="2">
    <source>
        <dbReference type="ARBA" id="ARBA00023134"/>
    </source>
</evidence>
<dbReference type="AlphaFoldDB" id="A0AAW1VL91"/>
<dbReference type="GO" id="GO:0031683">
    <property type="term" value="F:G-protein beta/gamma-subunit complex binding"/>
    <property type="evidence" value="ECO:0007669"/>
    <property type="project" value="InterPro"/>
</dbReference>
<comment type="caution">
    <text evidence="5">The sequence shown here is derived from an EMBL/GenBank/DDBJ whole genome shotgun (WGS) entry which is preliminary data.</text>
</comment>
<feature type="binding site" evidence="4">
    <location>
        <position position="101"/>
    </location>
    <ligand>
        <name>GTP</name>
        <dbReference type="ChEBI" id="CHEBI:37565"/>
    </ligand>
</feature>
<dbReference type="PANTHER" id="PTHR10218">
    <property type="entry name" value="GTP-BINDING PROTEIN ALPHA SUBUNIT"/>
    <property type="match status" value="1"/>
</dbReference>
<sequence>MMASKQLFESIVTHPGFDQKHFLLILNKFDLLEEKIDQVPLTQCEWFNDFNPATSHNPNTSNNNTNNPTLAHRAFQYIAMKFKRLFHTQTDRKLFVSLVTALEPDTVDEALRYASEILRCDDELPKLIQEFSSASIDASSTA</sequence>
<dbReference type="Proteomes" id="UP001457282">
    <property type="component" value="Unassembled WGS sequence"/>
</dbReference>
<dbReference type="EMBL" id="JBEDUW010000269">
    <property type="protein sequence ID" value="KAK9901958.1"/>
    <property type="molecule type" value="Genomic_DNA"/>
</dbReference>
<evidence type="ECO:0000313" key="5">
    <source>
        <dbReference type="EMBL" id="KAK9901958.1"/>
    </source>
</evidence>
<name>A0AAW1VL91_RUBAR</name>
<dbReference type="GO" id="GO:0005834">
    <property type="term" value="C:heterotrimeric G-protein complex"/>
    <property type="evidence" value="ECO:0007669"/>
    <property type="project" value="TreeGrafter"/>
</dbReference>
<dbReference type="InterPro" id="IPR027417">
    <property type="entry name" value="P-loop_NTPase"/>
</dbReference>
<dbReference type="GO" id="GO:0005737">
    <property type="term" value="C:cytoplasm"/>
    <property type="evidence" value="ECO:0007669"/>
    <property type="project" value="TreeGrafter"/>
</dbReference>
<dbReference type="GO" id="GO:0007188">
    <property type="term" value="P:adenylate cyclase-modulating G protein-coupled receptor signaling pathway"/>
    <property type="evidence" value="ECO:0007669"/>
    <property type="project" value="TreeGrafter"/>
</dbReference>
<dbReference type="GO" id="GO:0001664">
    <property type="term" value="F:G protein-coupled receptor binding"/>
    <property type="evidence" value="ECO:0007669"/>
    <property type="project" value="TreeGrafter"/>
</dbReference>
<protein>
    <submittedName>
        <fullName evidence="5">Uncharacterized protein</fullName>
    </submittedName>
</protein>
<keyword evidence="3" id="KW-0807">Transducer</keyword>
<evidence type="ECO:0000256" key="3">
    <source>
        <dbReference type="ARBA" id="ARBA00023224"/>
    </source>
</evidence>
<evidence type="ECO:0000313" key="6">
    <source>
        <dbReference type="Proteomes" id="UP001457282"/>
    </source>
</evidence>
<reference evidence="5 6" key="1">
    <citation type="journal article" date="2023" name="G3 (Bethesda)">
        <title>A chromosome-length genome assembly and annotation of blackberry (Rubus argutus, cv. 'Hillquist').</title>
        <authorList>
            <person name="Bruna T."/>
            <person name="Aryal R."/>
            <person name="Dudchenko O."/>
            <person name="Sargent D.J."/>
            <person name="Mead D."/>
            <person name="Buti M."/>
            <person name="Cavallini A."/>
            <person name="Hytonen T."/>
            <person name="Andres J."/>
            <person name="Pham M."/>
            <person name="Weisz D."/>
            <person name="Mascagni F."/>
            <person name="Usai G."/>
            <person name="Natali L."/>
            <person name="Bassil N."/>
            <person name="Fernandez G.E."/>
            <person name="Lomsadze A."/>
            <person name="Armour M."/>
            <person name="Olukolu B."/>
            <person name="Poorten T."/>
            <person name="Britton C."/>
            <person name="Davik J."/>
            <person name="Ashrafi H."/>
            <person name="Aiden E.L."/>
            <person name="Borodovsky M."/>
            <person name="Worthington M."/>
        </authorList>
    </citation>
    <scope>NUCLEOTIDE SEQUENCE [LARGE SCALE GENOMIC DNA]</scope>
    <source>
        <strain evidence="5">PI 553951</strain>
    </source>
</reference>
<keyword evidence="6" id="KW-1185">Reference proteome</keyword>
<feature type="binding site" evidence="4">
    <location>
        <begin position="27"/>
        <end position="30"/>
    </location>
    <ligand>
        <name>GTP</name>
        <dbReference type="ChEBI" id="CHEBI:37565"/>
    </ligand>
</feature>
<keyword evidence="1 4" id="KW-0547">Nucleotide-binding</keyword>
<keyword evidence="2 4" id="KW-0342">GTP-binding</keyword>
<proteinExistence type="predicted"/>
<dbReference type="Pfam" id="PF00503">
    <property type="entry name" value="G-alpha"/>
    <property type="match status" value="1"/>
</dbReference>
<gene>
    <name evidence="5" type="ORF">M0R45_001828</name>
</gene>
<dbReference type="SUPFAM" id="SSF52540">
    <property type="entry name" value="P-loop containing nucleoside triphosphate hydrolases"/>
    <property type="match status" value="1"/>
</dbReference>
<accession>A0AAW1VL91</accession>
<dbReference type="GO" id="GO:0005525">
    <property type="term" value="F:GTP binding"/>
    <property type="evidence" value="ECO:0007669"/>
    <property type="project" value="UniProtKB-KW"/>
</dbReference>
<dbReference type="GO" id="GO:0003924">
    <property type="term" value="F:GTPase activity"/>
    <property type="evidence" value="ECO:0007669"/>
    <property type="project" value="InterPro"/>
</dbReference>
<dbReference type="PROSITE" id="PS51882">
    <property type="entry name" value="G_ALPHA"/>
    <property type="match status" value="1"/>
</dbReference>
<evidence type="ECO:0000256" key="1">
    <source>
        <dbReference type="ARBA" id="ARBA00022741"/>
    </source>
</evidence>
<organism evidence="5 6">
    <name type="scientific">Rubus argutus</name>
    <name type="common">Southern blackberry</name>
    <dbReference type="NCBI Taxonomy" id="59490"/>
    <lineage>
        <taxon>Eukaryota</taxon>
        <taxon>Viridiplantae</taxon>
        <taxon>Streptophyta</taxon>
        <taxon>Embryophyta</taxon>
        <taxon>Tracheophyta</taxon>
        <taxon>Spermatophyta</taxon>
        <taxon>Magnoliopsida</taxon>
        <taxon>eudicotyledons</taxon>
        <taxon>Gunneridae</taxon>
        <taxon>Pentapetalae</taxon>
        <taxon>rosids</taxon>
        <taxon>fabids</taxon>
        <taxon>Rosales</taxon>
        <taxon>Rosaceae</taxon>
        <taxon>Rosoideae</taxon>
        <taxon>Rosoideae incertae sedis</taxon>
        <taxon>Rubus</taxon>
    </lineage>
</organism>
<dbReference type="Gene3D" id="3.40.50.300">
    <property type="entry name" value="P-loop containing nucleotide triphosphate hydrolases"/>
    <property type="match status" value="1"/>
</dbReference>
<dbReference type="InterPro" id="IPR001019">
    <property type="entry name" value="Gprotein_alpha_su"/>
</dbReference>